<organism evidence="3 4">
    <name type="scientific">Saccharothrix espanaensis (strain ATCC 51144 / DSM 44229 / JCM 9112 / NBRC 15066 / NRRL 15764)</name>
    <dbReference type="NCBI Taxonomy" id="1179773"/>
    <lineage>
        <taxon>Bacteria</taxon>
        <taxon>Bacillati</taxon>
        <taxon>Actinomycetota</taxon>
        <taxon>Actinomycetes</taxon>
        <taxon>Pseudonocardiales</taxon>
        <taxon>Pseudonocardiaceae</taxon>
        <taxon>Saccharothrix</taxon>
    </lineage>
</organism>
<dbReference type="Gene3D" id="2.80.10.50">
    <property type="match status" value="1"/>
</dbReference>
<sequence length="160" mass="18178">MKFGRILAAVAVAATALLVAPASHAATPDAPQNEWEIESVTRPGDVWDQSNWAWDPEYPIVAHPRHGEDNQTWYISDDGTIKNKRYEWCATAVGGDLAGRRCNGSEDQRWVGHSYDNYHSWLFELGDSGRCVTHNGVYKELTLAPCERERSDQRWIIHKR</sequence>
<proteinExistence type="predicted"/>
<dbReference type="SMART" id="SM00458">
    <property type="entry name" value="RICIN"/>
    <property type="match status" value="1"/>
</dbReference>
<dbReference type="InterPro" id="IPR035992">
    <property type="entry name" value="Ricin_B-like_lectins"/>
</dbReference>
<feature type="signal peptide" evidence="1">
    <location>
        <begin position="1"/>
        <end position="25"/>
    </location>
</feature>
<dbReference type="InterPro" id="IPR000772">
    <property type="entry name" value="Ricin_B_lectin"/>
</dbReference>
<name>K0K924_SACES</name>
<dbReference type="KEGG" id="sesp:BN6_76550"/>
<dbReference type="PATRIC" id="fig|1179773.3.peg.7728"/>
<dbReference type="HOGENOM" id="CLU_1650901_0_0_11"/>
<keyword evidence="4" id="KW-1185">Reference proteome</keyword>
<dbReference type="Pfam" id="PF00652">
    <property type="entry name" value="Ricin_B_lectin"/>
    <property type="match status" value="1"/>
</dbReference>
<dbReference type="PROSITE" id="PS50231">
    <property type="entry name" value="RICIN_B_LECTIN"/>
    <property type="match status" value="1"/>
</dbReference>
<dbReference type="SUPFAM" id="SSF50370">
    <property type="entry name" value="Ricin B-like lectins"/>
    <property type="match status" value="1"/>
</dbReference>
<protein>
    <submittedName>
        <fullName evidence="3">Putative secreted protein</fullName>
    </submittedName>
</protein>
<dbReference type="STRING" id="1179773.BN6_76550"/>
<reference evidence="3 4" key="1">
    <citation type="journal article" date="2012" name="BMC Genomics">
        <title>Complete genome sequence of Saccharothrix espanaensis DSM 44229T and comparison to the other completely sequenced Pseudonocardiaceae.</title>
        <authorList>
            <person name="Strobel T."/>
            <person name="Al-Dilaimi A."/>
            <person name="Blom J."/>
            <person name="Gessner A."/>
            <person name="Kalinowski J."/>
            <person name="Luzhetska M."/>
            <person name="Puhler A."/>
            <person name="Szczepanowski R."/>
            <person name="Bechthold A."/>
            <person name="Ruckert C."/>
        </authorList>
    </citation>
    <scope>NUCLEOTIDE SEQUENCE [LARGE SCALE GENOMIC DNA]</scope>
    <source>
        <strain evidence="4">ATCC 51144 / DSM 44229 / JCM 9112 / NBRC 15066 / NRRL 15764</strain>
    </source>
</reference>
<feature type="chain" id="PRO_5003834168" evidence="1">
    <location>
        <begin position="26"/>
        <end position="160"/>
    </location>
</feature>
<evidence type="ECO:0000256" key="1">
    <source>
        <dbReference type="SAM" id="SignalP"/>
    </source>
</evidence>
<dbReference type="Proteomes" id="UP000006281">
    <property type="component" value="Chromosome"/>
</dbReference>
<accession>K0K924</accession>
<evidence type="ECO:0000313" key="3">
    <source>
        <dbReference type="EMBL" id="CCH34876.1"/>
    </source>
</evidence>
<dbReference type="AlphaFoldDB" id="K0K924"/>
<evidence type="ECO:0000313" key="4">
    <source>
        <dbReference type="Proteomes" id="UP000006281"/>
    </source>
</evidence>
<evidence type="ECO:0000259" key="2">
    <source>
        <dbReference type="SMART" id="SM00458"/>
    </source>
</evidence>
<dbReference type="OrthoDB" id="3687976at2"/>
<dbReference type="RefSeq" id="WP_015104985.1">
    <property type="nucleotide sequence ID" value="NC_019673.1"/>
</dbReference>
<feature type="domain" description="Ricin B lectin" evidence="2">
    <location>
        <begin position="38"/>
        <end position="158"/>
    </location>
</feature>
<keyword evidence="1" id="KW-0732">Signal</keyword>
<gene>
    <name evidence="3" type="ordered locus">BN6_76550</name>
</gene>
<dbReference type="EMBL" id="HE804045">
    <property type="protein sequence ID" value="CCH34876.1"/>
    <property type="molecule type" value="Genomic_DNA"/>
</dbReference>